<dbReference type="GO" id="GO:0016020">
    <property type="term" value="C:membrane"/>
    <property type="evidence" value="ECO:0007669"/>
    <property type="project" value="TreeGrafter"/>
</dbReference>
<dbReference type="WBParaSite" id="ACAC_0001361601-mRNA-1">
    <property type="protein sequence ID" value="ACAC_0001361601-mRNA-1"/>
    <property type="gene ID" value="ACAC_0001361601"/>
</dbReference>
<dbReference type="AlphaFoldDB" id="A0A0K0DPC7"/>
<dbReference type="STRING" id="6313.A0A0K0DPC7"/>
<feature type="transmembrane region" description="Helical" evidence="1">
    <location>
        <begin position="141"/>
        <end position="160"/>
    </location>
</feature>
<dbReference type="Proteomes" id="UP000035642">
    <property type="component" value="Unassembled WGS sequence"/>
</dbReference>
<evidence type="ECO:0000313" key="3">
    <source>
        <dbReference type="WBParaSite" id="ACAC_0001361601-mRNA-1"/>
    </source>
</evidence>
<evidence type="ECO:0000313" key="2">
    <source>
        <dbReference type="Proteomes" id="UP000035642"/>
    </source>
</evidence>
<keyword evidence="1" id="KW-0812">Transmembrane</keyword>
<dbReference type="PANTHER" id="PTHR45757">
    <property type="entry name" value="PROTEIN CBG23364-RELATED"/>
    <property type="match status" value="1"/>
</dbReference>
<keyword evidence="2" id="KW-1185">Reference proteome</keyword>
<dbReference type="Gene3D" id="1.20.1250.20">
    <property type="entry name" value="MFS general substrate transporter like domains"/>
    <property type="match status" value="1"/>
</dbReference>
<sequence length="169" mass="19048">MNGFRYIILLISTLSMTFIYSNRIVFGFTVICQVSENNTDNGYFLADSSVKAWMFTMTAIGMCFGPIPLYWAYALNTRDFQFHGFAQAAQLHFTNEVVLTWAMQTEASLFFSILLAASQIGPLFTMVLGGEMCSSPLGWEATYYTLGFLTLVTTLTYSLVYSDNVEKNR</sequence>
<reference evidence="2" key="1">
    <citation type="submission" date="2012-09" db="EMBL/GenBank/DDBJ databases">
        <authorList>
            <person name="Martin A.A."/>
        </authorList>
    </citation>
    <scope>NUCLEOTIDE SEQUENCE</scope>
</reference>
<feature type="transmembrane region" description="Helical" evidence="1">
    <location>
        <begin position="52"/>
        <end position="73"/>
    </location>
</feature>
<dbReference type="InterPro" id="IPR036259">
    <property type="entry name" value="MFS_trans_sf"/>
</dbReference>
<dbReference type="SUPFAM" id="SSF103473">
    <property type="entry name" value="MFS general substrate transporter"/>
    <property type="match status" value="1"/>
</dbReference>
<name>A0A0K0DPC7_ANGCA</name>
<dbReference type="PANTHER" id="PTHR45757:SF15">
    <property type="entry name" value="MFS DOMAIN-CONTAINING PROTEIN"/>
    <property type="match status" value="1"/>
</dbReference>
<accession>A0A0K0DPC7</accession>
<keyword evidence="1" id="KW-0472">Membrane</keyword>
<protein>
    <submittedName>
        <fullName evidence="3">Transporter</fullName>
    </submittedName>
</protein>
<keyword evidence="1" id="KW-1133">Transmembrane helix</keyword>
<feature type="transmembrane region" description="Helical" evidence="1">
    <location>
        <begin position="6"/>
        <end position="31"/>
    </location>
</feature>
<organism evidence="2 3">
    <name type="scientific">Angiostrongylus cantonensis</name>
    <name type="common">Rat lungworm</name>
    <dbReference type="NCBI Taxonomy" id="6313"/>
    <lineage>
        <taxon>Eukaryota</taxon>
        <taxon>Metazoa</taxon>
        <taxon>Ecdysozoa</taxon>
        <taxon>Nematoda</taxon>
        <taxon>Chromadorea</taxon>
        <taxon>Rhabditida</taxon>
        <taxon>Rhabditina</taxon>
        <taxon>Rhabditomorpha</taxon>
        <taxon>Strongyloidea</taxon>
        <taxon>Metastrongylidae</taxon>
        <taxon>Angiostrongylus</taxon>
    </lineage>
</organism>
<reference evidence="3" key="2">
    <citation type="submission" date="2017-02" db="UniProtKB">
        <authorList>
            <consortium name="WormBaseParasite"/>
        </authorList>
    </citation>
    <scope>IDENTIFICATION</scope>
</reference>
<proteinExistence type="predicted"/>
<evidence type="ECO:0000256" key="1">
    <source>
        <dbReference type="SAM" id="Phobius"/>
    </source>
</evidence>
<feature type="transmembrane region" description="Helical" evidence="1">
    <location>
        <begin position="109"/>
        <end position="129"/>
    </location>
</feature>